<keyword evidence="2" id="KW-1185">Reference proteome</keyword>
<dbReference type="InParanoid" id="Q2LUQ8"/>
<evidence type="ECO:0000313" key="1">
    <source>
        <dbReference type="EMBL" id="ABC77817.1"/>
    </source>
</evidence>
<protein>
    <submittedName>
        <fullName evidence="1">Hypothetical cytosolic protein</fullName>
    </submittedName>
</protein>
<dbReference type="AlphaFoldDB" id="Q2LUQ8"/>
<organism evidence="1 2">
    <name type="scientific">Syntrophus aciditrophicus (strain SB)</name>
    <dbReference type="NCBI Taxonomy" id="56780"/>
    <lineage>
        <taxon>Bacteria</taxon>
        <taxon>Pseudomonadati</taxon>
        <taxon>Thermodesulfobacteriota</taxon>
        <taxon>Syntrophia</taxon>
        <taxon>Syntrophales</taxon>
        <taxon>Syntrophaceae</taxon>
        <taxon>Syntrophus</taxon>
    </lineage>
</organism>
<accession>Q2LUQ8</accession>
<dbReference type="HOGENOM" id="CLU_3030793_0_0_7"/>
<dbReference type="EMBL" id="CP000252">
    <property type="protein sequence ID" value="ABC77817.1"/>
    <property type="molecule type" value="Genomic_DNA"/>
</dbReference>
<gene>
    <name evidence="1" type="ORF">SYN_02881</name>
</gene>
<sequence length="55" mass="6518">MNPDEKCVRIMTCACRDQKEVHNESKTPWTFLRDAETSGRCPDRLDFRGHQKRHS</sequence>
<evidence type="ECO:0000313" key="2">
    <source>
        <dbReference type="Proteomes" id="UP000001933"/>
    </source>
</evidence>
<dbReference type="Proteomes" id="UP000001933">
    <property type="component" value="Chromosome"/>
</dbReference>
<reference evidence="1 2" key="1">
    <citation type="journal article" date="2007" name="Proc. Natl. Acad. Sci. U.S.A.">
        <title>The genome of Syntrophus aciditrophicus: life at the thermodynamic limit of microbial growth.</title>
        <authorList>
            <person name="McInerney M.J."/>
            <person name="Rohlin L."/>
            <person name="Mouttaki H."/>
            <person name="Kim U."/>
            <person name="Krupp R.S."/>
            <person name="Rios-Hernandez L."/>
            <person name="Sieber J."/>
            <person name="Struchtemeyer C.G."/>
            <person name="Bhattacharyya A."/>
            <person name="Campbell J.W."/>
            <person name="Gunsalus R.P."/>
        </authorList>
    </citation>
    <scope>NUCLEOTIDE SEQUENCE [LARGE SCALE GENOMIC DNA]</scope>
    <source>
        <strain evidence="1 2">SB</strain>
    </source>
</reference>
<name>Q2LUQ8_SYNAS</name>
<proteinExistence type="predicted"/>
<dbReference type="STRING" id="56780.SYN_02881"/>
<dbReference type="KEGG" id="sat:SYN_02881"/>